<keyword evidence="11" id="KW-1185">Reference proteome</keyword>
<evidence type="ECO:0000256" key="9">
    <source>
        <dbReference type="SAM" id="Phobius"/>
    </source>
</evidence>
<keyword evidence="4 9" id="KW-0812">Transmembrane</keyword>
<keyword evidence="8" id="KW-0997">Cell inner membrane</keyword>
<protein>
    <recommendedName>
        <fullName evidence="8">Rod shape-determining protein MreD</fullName>
    </recommendedName>
</protein>
<evidence type="ECO:0000256" key="1">
    <source>
        <dbReference type="ARBA" id="ARBA00004651"/>
    </source>
</evidence>
<keyword evidence="3 8" id="KW-1003">Cell membrane</keyword>
<evidence type="ECO:0000256" key="8">
    <source>
        <dbReference type="PIRNR" id="PIRNR018472"/>
    </source>
</evidence>
<comment type="similarity">
    <text evidence="2 8">Belongs to the MreD family.</text>
</comment>
<dbReference type="PANTHER" id="PTHR37484:SF1">
    <property type="entry name" value="ROD SHAPE-DETERMINING PROTEIN MRED"/>
    <property type="match status" value="1"/>
</dbReference>
<proteinExistence type="inferred from homology"/>
<dbReference type="RefSeq" id="WP_027313838.1">
    <property type="nucleotide sequence ID" value="NZ_JAUESS010000005.1"/>
</dbReference>
<dbReference type="InterPro" id="IPR007227">
    <property type="entry name" value="Cell_shape_determining_MreD"/>
</dbReference>
<reference evidence="10 11" key="1">
    <citation type="submission" date="2024-09" db="EMBL/GenBank/DDBJ databases">
        <authorList>
            <person name="Sun Q."/>
            <person name="Mori K."/>
        </authorList>
    </citation>
    <scope>NUCLEOTIDE SEQUENCE [LARGE SCALE GENOMIC DNA]</scope>
    <source>
        <strain evidence="10 11">ATCC 51285</strain>
    </source>
</reference>
<dbReference type="PIRSF" id="PIRSF018472">
    <property type="entry name" value="MreD_proteobac"/>
    <property type="match status" value="1"/>
</dbReference>
<evidence type="ECO:0000313" key="11">
    <source>
        <dbReference type="Proteomes" id="UP001589628"/>
    </source>
</evidence>
<keyword evidence="7 8" id="KW-0472">Membrane</keyword>
<organism evidence="10 11">
    <name type="scientific">Balneatrix alpica</name>
    <dbReference type="NCBI Taxonomy" id="75684"/>
    <lineage>
        <taxon>Bacteria</taxon>
        <taxon>Pseudomonadati</taxon>
        <taxon>Pseudomonadota</taxon>
        <taxon>Gammaproteobacteria</taxon>
        <taxon>Oceanospirillales</taxon>
        <taxon>Balneatrichaceae</taxon>
        <taxon>Balneatrix</taxon>
    </lineage>
</organism>
<evidence type="ECO:0000256" key="3">
    <source>
        <dbReference type="ARBA" id="ARBA00022475"/>
    </source>
</evidence>
<evidence type="ECO:0000256" key="2">
    <source>
        <dbReference type="ARBA" id="ARBA00007776"/>
    </source>
</evidence>
<comment type="subcellular location">
    <subcellularLocation>
        <location evidence="8">Cell inner membrane</location>
    </subcellularLocation>
    <subcellularLocation>
        <location evidence="1">Cell membrane</location>
        <topology evidence="1">Multi-pass membrane protein</topology>
    </subcellularLocation>
</comment>
<comment type="function">
    <text evidence="8">Involved in formation of the rod shape of the cell. May also contribute to regulation of formation of penicillin-binding proteins.</text>
</comment>
<dbReference type="PANTHER" id="PTHR37484">
    <property type="entry name" value="ROD SHAPE-DETERMINING PROTEIN MRED"/>
    <property type="match status" value="1"/>
</dbReference>
<dbReference type="NCBIfam" id="TIGR03426">
    <property type="entry name" value="shape_MreD"/>
    <property type="match status" value="1"/>
</dbReference>
<comment type="caution">
    <text evidence="10">The sequence shown here is derived from an EMBL/GenBank/DDBJ whole genome shotgun (WGS) entry which is preliminary data.</text>
</comment>
<evidence type="ECO:0000256" key="5">
    <source>
        <dbReference type="ARBA" id="ARBA00022960"/>
    </source>
</evidence>
<dbReference type="InterPro" id="IPR026034">
    <property type="entry name" value="MreD_proteobac"/>
</dbReference>
<keyword evidence="6 9" id="KW-1133">Transmembrane helix</keyword>
<dbReference type="EMBL" id="JBHLZN010000001">
    <property type="protein sequence ID" value="MFB9885771.1"/>
    <property type="molecule type" value="Genomic_DNA"/>
</dbReference>
<evidence type="ECO:0000313" key="10">
    <source>
        <dbReference type="EMBL" id="MFB9885771.1"/>
    </source>
</evidence>
<feature type="transmembrane region" description="Helical" evidence="9">
    <location>
        <begin position="132"/>
        <end position="149"/>
    </location>
</feature>
<gene>
    <name evidence="10" type="primary">mreD</name>
    <name evidence="10" type="ORF">ACFFLH_05030</name>
</gene>
<name>A0ABV5Z918_9GAMM</name>
<feature type="transmembrane region" description="Helical" evidence="9">
    <location>
        <begin position="73"/>
        <end position="91"/>
    </location>
</feature>
<evidence type="ECO:0000256" key="6">
    <source>
        <dbReference type="ARBA" id="ARBA00022989"/>
    </source>
</evidence>
<keyword evidence="5 8" id="KW-0133">Cell shape</keyword>
<accession>A0ABV5Z918</accession>
<sequence>MSQPARGGWLILASFLLALTLSTIPMPELLQWWRPEWVAMSLIYWVMAVPERVGVKTAWFCGLVLDLLEYSPLGANALGLTVVAYLTSLLHQRMRIFPVWQQAFVVLMLIGVHQMVRHWLQQWLGGSAESLIFMVPSLISALLWPWWFVMHRDLRRLFMG</sequence>
<evidence type="ECO:0000256" key="4">
    <source>
        <dbReference type="ARBA" id="ARBA00022692"/>
    </source>
</evidence>
<dbReference type="Proteomes" id="UP001589628">
    <property type="component" value="Unassembled WGS sequence"/>
</dbReference>
<feature type="transmembrane region" description="Helical" evidence="9">
    <location>
        <begin position="103"/>
        <end position="120"/>
    </location>
</feature>
<dbReference type="Pfam" id="PF04093">
    <property type="entry name" value="MreD"/>
    <property type="match status" value="1"/>
</dbReference>
<evidence type="ECO:0000256" key="7">
    <source>
        <dbReference type="ARBA" id="ARBA00023136"/>
    </source>
</evidence>